<evidence type="ECO:0000256" key="8">
    <source>
        <dbReference type="SAM" id="Phobius"/>
    </source>
</evidence>
<dbReference type="Pfam" id="PF00083">
    <property type="entry name" value="Sugar_tr"/>
    <property type="match status" value="1"/>
</dbReference>
<dbReference type="PROSITE" id="PS50850">
    <property type="entry name" value="MFS"/>
    <property type="match status" value="1"/>
</dbReference>
<evidence type="ECO:0000256" key="4">
    <source>
        <dbReference type="ARBA" id="ARBA00022692"/>
    </source>
</evidence>
<accession>A0AAE1EDW5</accession>
<organism evidence="10 11">
    <name type="scientific">Elysia crispata</name>
    <name type="common">lettuce slug</name>
    <dbReference type="NCBI Taxonomy" id="231223"/>
    <lineage>
        <taxon>Eukaryota</taxon>
        <taxon>Metazoa</taxon>
        <taxon>Spiralia</taxon>
        <taxon>Lophotrochozoa</taxon>
        <taxon>Mollusca</taxon>
        <taxon>Gastropoda</taxon>
        <taxon>Heterobranchia</taxon>
        <taxon>Euthyneura</taxon>
        <taxon>Panpulmonata</taxon>
        <taxon>Sacoglossa</taxon>
        <taxon>Placobranchoidea</taxon>
        <taxon>Plakobranchidae</taxon>
        <taxon>Elysia</taxon>
    </lineage>
</organism>
<dbReference type="GO" id="GO:0005366">
    <property type="term" value="F:myo-inositol:proton symporter activity"/>
    <property type="evidence" value="ECO:0007669"/>
    <property type="project" value="TreeGrafter"/>
</dbReference>
<comment type="caution">
    <text evidence="10">The sequence shown here is derived from an EMBL/GenBank/DDBJ whole genome shotgun (WGS) entry which is preliminary data.</text>
</comment>
<proteinExistence type="inferred from homology"/>
<keyword evidence="11" id="KW-1185">Reference proteome</keyword>
<keyword evidence="5 8" id="KW-1133">Transmembrane helix</keyword>
<dbReference type="InterPro" id="IPR005829">
    <property type="entry name" value="Sugar_transporter_CS"/>
</dbReference>
<evidence type="ECO:0000256" key="6">
    <source>
        <dbReference type="ARBA" id="ARBA00023136"/>
    </source>
</evidence>
<feature type="domain" description="Major facilitator superfamily (MFS) profile" evidence="9">
    <location>
        <begin position="56"/>
        <end position="273"/>
    </location>
</feature>
<dbReference type="PANTHER" id="PTHR48020">
    <property type="entry name" value="PROTON MYO-INOSITOL COTRANSPORTER"/>
    <property type="match status" value="1"/>
</dbReference>
<feature type="transmembrane region" description="Helical" evidence="8">
    <location>
        <begin position="147"/>
        <end position="168"/>
    </location>
</feature>
<gene>
    <name evidence="10" type="ORF">RRG08_067338</name>
</gene>
<dbReference type="PROSITE" id="PS00216">
    <property type="entry name" value="SUGAR_TRANSPORT_1"/>
    <property type="match status" value="1"/>
</dbReference>
<feature type="transmembrane region" description="Helical" evidence="8">
    <location>
        <begin position="180"/>
        <end position="204"/>
    </location>
</feature>
<reference evidence="10" key="1">
    <citation type="journal article" date="2023" name="G3 (Bethesda)">
        <title>A reference genome for the long-term kleptoplast-retaining sea slug Elysia crispata morphotype clarki.</title>
        <authorList>
            <person name="Eastman K.E."/>
            <person name="Pendleton A.L."/>
            <person name="Shaikh M.A."/>
            <person name="Suttiyut T."/>
            <person name="Ogas R."/>
            <person name="Tomko P."/>
            <person name="Gavelis G."/>
            <person name="Widhalm J.R."/>
            <person name="Wisecaver J.H."/>
        </authorList>
    </citation>
    <scope>NUCLEOTIDE SEQUENCE</scope>
    <source>
        <strain evidence="10">ECLA1</strain>
    </source>
</reference>
<dbReference type="InterPro" id="IPR050814">
    <property type="entry name" value="Myo-inositol_Transporter"/>
</dbReference>
<dbReference type="PRINTS" id="PR00171">
    <property type="entry name" value="SUGRTRNSPORT"/>
</dbReference>
<dbReference type="InterPro" id="IPR020846">
    <property type="entry name" value="MFS_dom"/>
</dbReference>
<keyword evidence="6 8" id="KW-0472">Membrane</keyword>
<dbReference type="GO" id="GO:0016324">
    <property type="term" value="C:apical plasma membrane"/>
    <property type="evidence" value="ECO:0007669"/>
    <property type="project" value="TreeGrafter"/>
</dbReference>
<evidence type="ECO:0000313" key="10">
    <source>
        <dbReference type="EMBL" id="KAK3803160.1"/>
    </source>
</evidence>
<evidence type="ECO:0000256" key="1">
    <source>
        <dbReference type="ARBA" id="ARBA00004141"/>
    </source>
</evidence>
<name>A0AAE1EDW5_9GAST</name>
<feature type="compositionally biased region" description="Basic and acidic residues" evidence="7">
    <location>
        <begin position="26"/>
        <end position="37"/>
    </location>
</feature>
<evidence type="ECO:0000256" key="2">
    <source>
        <dbReference type="ARBA" id="ARBA00010992"/>
    </source>
</evidence>
<dbReference type="AlphaFoldDB" id="A0AAE1EDW5"/>
<feature type="transmembrane region" description="Helical" evidence="8">
    <location>
        <begin position="210"/>
        <end position="231"/>
    </location>
</feature>
<dbReference type="PANTHER" id="PTHR48020:SF12">
    <property type="entry name" value="PROTON MYO-INOSITOL COTRANSPORTER"/>
    <property type="match status" value="1"/>
</dbReference>
<evidence type="ECO:0000256" key="5">
    <source>
        <dbReference type="ARBA" id="ARBA00022989"/>
    </source>
</evidence>
<feature type="transmembrane region" description="Helical" evidence="8">
    <location>
        <begin position="94"/>
        <end position="114"/>
    </location>
</feature>
<dbReference type="InterPro" id="IPR036259">
    <property type="entry name" value="MFS_trans_sf"/>
</dbReference>
<keyword evidence="3" id="KW-0813">Transport</keyword>
<protein>
    <recommendedName>
        <fullName evidence="9">Major facilitator superfamily (MFS) profile domain-containing protein</fullName>
    </recommendedName>
</protein>
<evidence type="ECO:0000256" key="3">
    <source>
        <dbReference type="ARBA" id="ARBA00022448"/>
    </source>
</evidence>
<feature type="region of interest" description="Disordered" evidence="7">
    <location>
        <begin position="1"/>
        <end position="44"/>
    </location>
</feature>
<dbReference type="EMBL" id="JAWDGP010000179">
    <property type="protein sequence ID" value="KAK3803160.1"/>
    <property type="molecule type" value="Genomic_DNA"/>
</dbReference>
<dbReference type="InterPro" id="IPR005828">
    <property type="entry name" value="MFS_sugar_transport-like"/>
</dbReference>
<dbReference type="Gene3D" id="1.20.1250.20">
    <property type="entry name" value="MFS general substrate transporter like domains"/>
    <property type="match status" value="1"/>
</dbReference>
<evidence type="ECO:0000259" key="9">
    <source>
        <dbReference type="PROSITE" id="PS50850"/>
    </source>
</evidence>
<feature type="transmembrane region" description="Helical" evidence="8">
    <location>
        <begin position="51"/>
        <end position="82"/>
    </location>
</feature>
<dbReference type="InterPro" id="IPR003663">
    <property type="entry name" value="Sugar/inositol_transpt"/>
</dbReference>
<comment type="similarity">
    <text evidence="2">Belongs to the major facilitator superfamily. Sugar transporter (TC 2.A.1.1) family.</text>
</comment>
<dbReference type="PROSITE" id="PS00217">
    <property type="entry name" value="SUGAR_TRANSPORT_2"/>
    <property type="match status" value="1"/>
</dbReference>
<keyword evidence="4 8" id="KW-0812">Transmembrane</keyword>
<feature type="transmembrane region" description="Helical" evidence="8">
    <location>
        <begin position="121"/>
        <end position="141"/>
    </location>
</feature>
<dbReference type="Proteomes" id="UP001283361">
    <property type="component" value="Unassembled WGS sequence"/>
</dbReference>
<dbReference type="SUPFAM" id="SSF103473">
    <property type="entry name" value="MFS general substrate transporter"/>
    <property type="match status" value="1"/>
</dbReference>
<sequence length="273" mass="29148">MATASPRKQKRNQVQPEMPEVPSLAKGDKDAFTDHRARNTPGKTGNELTPALVYIAASLANVGGFLTGYNLGIVGGAMLFIQPYFELSTVCQEAIVSGTIITATASALCTAWFLENLGRRTTVIISGALTAVGGVIMGAAPTKEVLLLGRLVSGLAFGLASVASPVYVAEISPFYLRGSLISINQVMITFGILVSSLIAGALSHVTCEQWRYMVGVVGIPGVAQVIGFLFMPESPRWLTARGRLVEARDVLKRMRKCGEGKLQDEMDEIIEET</sequence>
<evidence type="ECO:0000256" key="7">
    <source>
        <dbReference type="SAM" id="MobiDB-lite"/>
    </source>
</evidence>
<comment type="subcellular location">
    <subcellularLocation>
        <location evidence="1">Membrane</location>
        <topology evidence="1">Multi-pass membrane protein</topology>
    </subcellularLocation>
</comment>
<evidence type="ECO:0000313" key="11">
    <source>
        <dbReference type="Proteomes" id="UP001283361"/>
    </source>
</evidence>